<feature type="repeat" description="ANK" evidence="1">
    <location>
        <begin position="107"/>
        <end position="139"/>
    </location>
</feature>
<dbReference type="PROSITE" id="PS50297">
    <property type="entry name" value="ANK_REP_REGION"/>
    <property type="match status" value="1"/>
</dbReference>
<organism evidence="2 3">
    <name type="scientific">Nitrogeniibacter mangrovi</name>
    <dbReference type="NCBI Taxonomy" id="2016596"/>
    <lineage>
        <taxon>Bacteria</taxon>
        <taxon>Pseudomonadati</taxon>
        <taxon>Pseudomonadota</taxon>
        <taxon>Betaproteobacteria</taxon>
        <taxon>Rhodocyclales</taxon>
        <taxon>Zoogloeaceae</taxon>
        <taxon>Nitrogeniibacter</taxon>
    </lineage>
</organism>
<gene>
    <name evidence="2" type="ORF">G3580_07960</name>
</gene>
<evidence type="ECO:0000256" key="1">
    <source>
        <dbReference type="PROSITE-ProRule" id="PRU00023"/>
    </source>
</evidence>
<dbReference type="InterPro" id="IPR036770">
    <property type="entry name" value="Ankyrin_rpt-contain_sf"/>
</dbReference>
<name>A0A6C1B413_9RHOO</name>
<dbReference type="KEGG" id="azq:G3580_07960"/>
<dbReference type="AlphaFoldDB" id="A0A6C1B413"/>
<keyword evidence="3" id="KW-1185">Reference proteome</keyword>
<sequence>MKRFLLWGIGLILLAVGAIAFELVRETRQHDPGHLMACMEVEKPLMSWVCEQVFFHGGFSEQDIADLNQTAGTRMVAVFSDPAKADAALVQLLREGVDINATDIRVQHMTALHAAALDGDVPQIRRLLAHGAKRDIRDDSGRTAADYARELQAKQPEQTHWKAIADMLAKG</sequence>
<dbReference type="PROSITE" id="PS50088">
    <property type="entry name" value="ANK_REPEAT"/>
    <property type="match status" value="1"/>
</dbReference>
<evidence type="ECO:0000313" key="3">
    <source>
        <dbReference type="Proteomes" id="UP000501991"/>
    </source>
</evidence>
<dbReference type="Proteomes" id="UP000501991">
    <property type="component" value="Chromosome"/>
</dbReference>
<accession>A0A6C1B413</accession>
<dbReference type="InterPro" id="IPR002110">
    <property type="entry name" value="Ankyrin_rpt"/>
</dbReference>
<protein>
    <submittedName>
        <fullName evidence="2">Ankyrin repeat domain-containing protein</fullName>
    </submittedName>
</protein>
<keyword evidence="1" id="KW-0040">ANK repeat</keyword>
<reference evidence="2 3" key="1">
    <citation type="submission" date="2020-02" db="EMBL/GenBank/DDBJ databases">
        <title>Nitrogenibacter mangrovi gen. nov., sp. nov. isolated from mangrove sediment, a denitrifying betaproteobacterium.</title>
        <authorList>
            <person name="Liao H."/>
            <person name="Tian Y."/>
        </authorList>
    </citation>
    <scope>NUCLEOTIDE SEQUENCE [LARGE SCALE GENOMIC DNA]</scope>
    <source>
        <strain evidence="2 3">M9-3-2</strain>
    </source>
</reference>
<proteinExistence type="predicted"/>
<dbReference type="SUPFAM" id="SSF48403">
    <property type="entry name" value="Ankyrin repeat"/>
    <property type="match status" value="1"/>
</dbReference>
<dbReference type="Pfam" id="PF12796">
    <property type="entry name" value="Ank_2"/>
    <property type="match status" value="1"/>
</dbReference>
<dbReference type="EMBL" id="CP048836">
    <property type="protein sequence ID" value="QID17585.1"/>
    <property type="molecule type" value="Genomic_DNA"/>
</dbReference>
<dbReference type="RefSeq" id="WP_173764748.1">
    <property type="nucleotide sequence ID" value="NZ_CP048836.1"/>
</dbReference>
<dbReference type="Gene3D" id="1.25.40.20">
    <property type="entry name" value="Ankyrin repeat-containing domain"/>
    <property type="match status" value="1"/>
</dbReference>
<evidence type="ECO:0000313" key="2">
    <source>
        <dbReference type="EMBL" id="QID17585.1"/>
    </source>
</evidence>